<proteinExistence type="predicted"/>
<dbReference type="EMBL" id="CVTF01000131">
    <property type="protein sequence ID" value="CRZ00315.1"/>
    <property type="molecule type" value="Genomic_DNA"/>
</dbReference>
<evidence type="ECO:0000313" key="2">
    <source>
        <dbReference type="Proteomes" id="UP000182715"/>
    </source>
</evidence>
<name>A0A0H5QGC7_NEIMI</name>
<organism evidence="1 2">
    <name type="scientific">Neisseria meningitidis serogroup B</name>
    <dbReference type="NCBI Taxonomy" id="491"/>
    <lineage>
        <taxon>Bacteria</taxon>
        <taxon>Pseudomonadati</taxon>
        <taxon>Pseudomonadota</taxon>
        <taxon>Betaproteobacteria</taxon>
        <taxon>Neisseriales</taxon>
        <taxon>Neisseriaceae</taxon>
        <taxon>Neisseria</taxon>
    </lineage>
</organism>
<dbReference type="AlphaFoldDB" id="A0A0H5QGC7"/>
<protein>
    <submittedName>
        <fullName evidence="1">Uncharacterized protein</fullName>
    </submittedName>
</protein>
<reference evidence="1 2" key="1">
    <citation type="submission" date="2014-11" db="EMBL/GenBank/DDBJ databases">
        <authorList>
            <person name="Diene M.Seydina."/>
        </authorList>
    </citation>
    <scope>NUCLEOTIDE SEQUENCE [LARGE SCALE GENOMIC DNA]</scope>
    <source>
        <strain evidence="1 2">Neisseria meningitidis CHUV</strain>
    </source>
</reference>
<sequence length="40" mass="4612">MDGQTDTARKPRRQKCRLKSSDGIFGHITCKRQHIPTQTD</sequence>
<evidence type="ECO:0000313" key="1">
    <source>
        <dbReference type="EMBL" id="CRZ00315.1"/>
    </source>
</evidence>
<dbReference type="Proteomes" id="UP000182715">
    <property type="component" value="Unassembled WGS sequence"/>
</dbReference>
<accession>A0A0H5QGC7</accession>